<sequence length="265" mass="28110">MSINFAPAFAAQPAAPVVVPTYADLADLSDSARIVVRAEVRKIAPVEPARARGVRPGWARYYIEARTQALIRGDTPLGQSLRYLVDLPPDPRGKPPAIKKKAVLLFATSAQGPTGDLQLAAPDAQILWSAETEARLRTVLAALVAPDAPPSVARVREAIHVPGNLAGEGETQFFLETAKHSAASITVQHRPGAAPAWGASFSEVAALVGSPPQRDTLAWYRLACFLPNALPRGVNLSEGPGSRAQAEADYRMVLGELGTCARTRS</sequence>
<dbReference type="EMBL" id="JBBHJZ010000002">
    <property type="protein sequence ID" value="MEJ5977244.1"/>
    <property type="molecule type" value="Genomic_DNA"/>
</dbReference>
<evidence type="ECO:0000313" key="2">
    <source>
        <dbReference type="Proteomes" id="UP001361239"/>
    </source>
</evidence>
<comment type="caution">
    <text evidence="1">The sequence shown here is derived from an EMBL/GenBank/DDBJ whole genome shotgun (WGS) entry which is preliminary data.</text>
</comment>
<dbReference type="Proteomes" id="UP001361239">
    <property type="component" value="Unassembled WGS sequence"/>
</dbReference>
<dbReference type="RefSeq" id="WP_339587185.1">
    <property type="nucleotide sequence ID" value="NZ_JBBHJZ010000002.1"/>
</dbReference>
<accession>A0ABU8RW49</accession>
<reference evidence="1 2" key="1">
    <citation type="submission" date="2024-03" db="EMBL/GenBank/DDBJ databases">
        <authorList>
            <person name="Jo J.-H."/>
        </authorList>
    </citation>
    <scope>NUCLEOTIDE SEQUENCE [LARGE SCALE GENOMIC DNA]</scope>
    <source>
        <strain evidence="1 2">PS1R-30</strain>
    </source>
</reference>
<name>A0ABU8RW49_9SPHN</name>
<evidence type="ECO:0000313" key="1">
    <source>
        <dbReference type="EMBL" id="MEJ5977244.1"/>
    </source>
</evidence>
<proteinExistence type="predicted"/>
<keyword evidence="2" id="KW-1185">Reference proteome</keyword>
<protein>
    <submittedName>
        <fullName evidence="1">Uncharacterized protein</fullName>
    </submittedName>
</protein>
<gene>
    <name evidence="1" type="ORF">WG901_11395</name>
</gene>
<organism evidence="1 2">
    <name type="scientific">Novosphingobium anseongense</name>
    <dbReference type="NCBI Taxonomy" id="3133436"/>
    <lineage>
        <taxon>Bacteria</taxon>
        <taxon>Pseudomonadati</taxon>
        <taxon>Pseudomonadota</taxon>
        <taxon>Alphaproteobacteria</taxon>
        <taxon>Sphingomonadales</taxon>
        <taxon>Sphingomonadaceae</taxon>
        <taxon>Novosphingobium</taxon>
    </lineage>
</organism>